<protein>
    <submittedName>
        <fullName evidence="2">Uncharacterized protein</fullName>
    </submittedName>
</protein>
<comment type="caution">
    <text evidence="2">The sequence shown here is derived from an EMBL/GenBank/DDBJ whole genome shotgun (WGS) entry which is preliminary data.</text>
</comment>
<dbReference type="InterPro" id="IPR055290">
    <property type="entry name" value="At3g26010-like"/>
</dbReference>
<evidence type="ECO:0000313" key="3">
    <source>
        <dbReference type="Proteomes" id="UP001151760"/>
    </source>
</evidence>
<evidence type="ECO:0000256" key="1">
    <source>
        <dbReference type="SAM" id="MobiDB-lite"/>
    </source>
</evidence>
<keyword evidence="3" id="KW-1185">Reference proteome</keyword>
<dbReference type="PANTHER" id="PTHR35546">
    <property type="entry name" value="F-BOX PROTEIN INTERACTION DOMAIN PROTEIN-RELATED"/>
    <property type="match status" value="1"/>
</dbReference>
<proteinExistence type="predicted"/>
<reference evidence="2" key="1">
    <citation type="journal article" date="2022" name="Int. J. Mol. Sci.">
        <title>Draft Genome of Tanacetum Coccineum: Genomic Comparison of Closely Related Tanacetum-Family Plants.</title>
        <authorList>
            <person name="Yamashiro T."/>
            <person name="Shiraishi A."/>
            <person name="Nakayama K."/>
            <person name="Satake H."/>
        </authorList>
    </citation>
    <scope>NUCLEOTIDE SEQUENCE</scope>
</reference>
<evidence type="ECO:0000313" key="2">
    <source>
        <dbReference type="EMBL" id="GJS83726.1"/>
    </source>
</evidence>
<gene>
    <name evidence="2" type="ORF">Tco_0750267</name>
</gene>
<feature type="region of interest" description="Disordered" evidence="1">
    <location>
        <begin position="1"/>
        <end position="21"/>
    </location>
</feature>
<dbReference type="EMBL" id="BQNB010010923">
    <property type="protein sequence ID" value="GJS83726.1"/>
    <property type="molecule type" value="Genomic_DNA"/>
</dbReference>
<sequence length="370" mass="40971">MGCPMMGGESDVGDGGGTLGGGDNGKFRYPLMEGDDKRVGDFGGKGYRGIGLWGKVRGELGEYLGGGFGRETVGNGDPRLQSKKSAIDSSFTLGSPEEADYVKILQSCNGLLLCCGSGSPVFYYVYNPSTNLYKKLPYPDCSLDNSPYYSSAGLRITFDPTKSPYYKLVDVGRTFCDIDIQIYSSETGKWSLCKDHFTTLVLIILIVQYIGMMGYRVHTDDFMTPLPEGWSIRPNVGIIVLGEKEQDSFLVIKLFEKVVQYNLISKTLYEIYDCGSNQLDDNHDDNDDDDDDDDELLQQFQPEHNVYEFIPSFASVDSVLGVVGARCFDLDLGVLVKSELQVSSELDLKVSSELSSEVTQKDYDQSFHQK</sequence>
<accession>A0ABQ4Z268</accession>
<dbReference type="Proteomes" id="UP001151760">
    <property type="component" value="Unassembled WGS sequence"/>
</dbReference>
<organism evidence="2 3">
    <name type="scientific">Tanacetum coccineum</name>
    <dbReference type="NCBI Taxonomy" id="301880"/>
    <lineage>
        <taxon>Eukaryota</taxon>
        <taxon>Viridiplantae</taxon>
        <taxon>Streptophyta</taxon>
        <taxon>Embryophyta</taxon>
        <taxon>Tracheophyta</taxon>
        <taxon>Spermatophyta</taxon>
        <taxon>Magnoliopsida</taxon>
        <taxon>eudicotyledons</taxon>
        <taxon>Gunneridae</taxon>
        <taxon>Pentapetalae</taxon>
        <taxon>asterids</taxon>
        <taxon>campanulids</taxon>
        <taxon>Asterales</taxon>
        <taxon>Asteraceae</taxon>
        <taxon>Asteroideae</taxon>
        <taxon>Anthemideae</taxon>
        <taxon>Anthemidinae</taxon>
        <taxon>Tanacetum</taxon>
    </lineage>
</organism>
<reference evidence="2" key="2">
    <citation type="submission" date="2022-01" db="EMBL/GenBank/DDBJ databases">
        <authorList>
            <person name="Yamashiro T."/>
            <person name="Shiraishi A."/>
            <person name="Satake H."/>
            <person name="Nakayama K."/>
        </authorList>
    </citation>
    <scope>NUCLEOTIDE SEQUENCE</scope>
</reference>
<dbReference type="PANTHER" id="PTHR35546:SF130">
    <property type="entry name" value="EXPRESSED PROTEIN"/>
    <property type="match status" value="1"/>
</dbReference>
<name>A0ABQ4Z268_9ASTR</name>